<evidence type="ECO:0000256" key="4">
    <source>
        <dbReference type="ARBA" id="ARBA00012595"/>
    </source>
</evidence>
<dbReference type="RefSeq" id="WP_309481186.1">
    <property type="nucleotide sequence ID" value="NZ_CP133720.1"/>
</dbReference>
<dbReference type="InterPro" id="IPR006047">
    <property type="entry name" value="GH13_cat_dom"/>
</dbReference>
<evidence type="ECO:0000256" key="3">
    <source>
        <dbReference type="ARBA" id="ARBA00008061"/>
    </source>
</evidence>
<comment type="cofactor">
    <cofactor evidence="2">
        <name>Ca(2+)</name>
        <dbReference type="ChEBI" id="CHEBI:29108"/>
    </cofactor>
</comment>
<accession>A0ABY9RHW0</accession>
<evidence type="ECO:0000313" key="15">
    <source>
        <dbReference type="EMBL" id="WMW79691.1"/>
    </source>
</evidence>
<dbReference type="PANTHER" id="PTHR43447">
    <property type="entry name" value="ALPHA-AMYLASE"/>
    <property type="match status" value="1"/>
</dbReference>
<dbReference type="InterPro" id="IPR031319">
    <property type="entry name" value="A-amylase_C"/>
</dbReference>
<evidence type="ECO:0000313" key="16">
    <source>
        <dbReference type="Proteomes" id="UP001181355"/>
    </source>
</evidence>
<keyword evidence="8" id="KW-0106">Calcium</keyword>
<protein>
    <recommendedName>
        <fullName evidence="5 12">Alpha-amylase</fullName>
        <ecNumber evidence="4 12">3.2.1.1</ecNumber>
    </recommendedName>
</protein>
<keyword evidence="9 12" id="KW-0119">Carbohydrate metabolism</keyword>
<evidence type="ECO:0000256" key="1">
    <source>
        <dbReference type="ARBA" id="ARBA00000548"/>
    </source>
</evidence>
<dbReference type="Gene3D" id="2.60.40.1180">
    <property type="entry name" value="Golgi alpha-mannosidase II"/>
    <property type="match status" value="1"/>
</dbReference>
<dbReference type="InterPro" id="IPR013780">
    <property type="entry name" value="Glyco_hydro_b"/>
</dbReference>
<sequence>MKLTTKKWLSRVMLGAACVMLLVPMLSVSSAQAAVLNPRGTSVQMFHWKWKDIAKECTNWLGPQGFGAVQISPPTAAMNGVNWYDIYQPVDYTSFTSKMGNLTEFQSMITACHNAGVRVYVDVVVNHLSAATGTATNGASFSASSLTYPRFSASDFHANCAIQDADYGSPGNRNSITNCRLVGLPDLNTGSAYVQTQIKNYLTSLINMGVDGFRFDAAKHIAQADLQAIYNGIGHTSLAGESLWVTQEIIPDGNVDRNSYLSIGTVNEFKYAYAMKAMFRNENGNSISQIRAIMGTPGNWGGTWGFLSSASATAFVNNWDTERSGDSMNVANKTGAVPNDTVGSKRYDLANILMLAWPYGDVQLHSGFNFSNKDADAPTASPFDASGNPKINQDWDFVHRWSDISNMVAFRNVSNGQGVDNFTTGTANQIAFNRGAKGFVALNNEFSAWNATLQTLLPAGVYCNVVRGVLNAAKTDCTGEKITVAANGTVSLSIPANGGSLVPAVALHINQKVQGGTNTCTSVPVTFRVSNANTVFGQNVYVAGNRAELGNWAPSSVNLLTIQGSGANVPWSRTIQLPPSTAIQFKFMKSGAVANVWERNQATASGNREAVTPACGSSLVLDVGSFQF</sequence>
<keyword evidence="6" id="KW-0479">Metal-binding</keyword>
<evidence type="ECO:0000256" key="13">
    <source>
        <dbReference type="SAM" id="SignalP"/>
    </source>
</evidence>
<dbReference type="InterPro" id="IPR006046">
    <property type="entry name" value="Alpha_amylase"/>
</dbReference>
<evidence type="ECO:0000256" key="5">
    <source>
        <dbReference type="ARBA" id="ARBA00017303"/>
    </source>
</evidence>
<dbReference type="InterPro" id="IPR013783">
    <property type="entry name" value="Ig-like_fold"/>
</dbReference>
<dbReference type="SUPFAM" id="SSF49452">
    <property type="entry name" value="Starch-binding domain-like"/>
    <property type="match status" value="1"/>
</dbReference>
<keyword evidence="16" id="KW-1185">Reference proteome</keyword>
<dbReference type="SMART" id="SM00642">
    <property type="entry name" value="Aamy"/>
    <property type="match status" value="1"/>
</dbReference>
<keyword evidence="7 12" id="KW-0378">Hydrolase</keyword>
<evidence type="ECO:0000256" key="11">
    <source>
        <dbReference type="RuleBase" id="RU003615"/>
    </source>
</evidence>
<dbReference type="Gene3D" id="2.60.40.10">
    <property type="entry name" value="Immunoglobulins"/>
    <property type="match status" value="1"/>
</dbReference>
<dbReference type="SUPFAM" id="SSF51445">
    <property type="entry name" value="(Trans)glycosidases"/>
    <property type="match status" value="1"/>
</dbReference>
<evidence type="ECO:0000256" key="10">
    <source>
        <dbReference type="ARBA" id="ARBA00023295"/>
    </source>
</evidence>
<dbReference type="Gene3D" id="3.20.20.80">
    <property type="entry name" value="Glycosidases"/>
    <property type="match status" value="1"/>
</dbReference>
<gene>
    <name evidence="15" type="ORF">RF679_13655</name>
</gene>
<dbReference type="SUPFAM" id="SSF51011">
    <property type="entry name" value="Glycosyl hydrolase domain"/>
    <property type="match status" value="1"/>
</dbReference>
<dbReference type="SMART" id="SM01065">
    <property type="entry name" value="CBM_2"/>
    <property type="match status" value="1"/>
</dbReference>
<dbReference type="InterPro" id="IPR013784">
    <property type="entry name" value="Carb-bd-like_fold"/>
</dbReference>
<dbReference type="Pfam" id="PF02806">
    <property type="entry name" value="Alpha-amylase_C"/>
    <property type="match status" value="1"/>
</dbReference>
<feature type="domain" description="CBM20" evidence="14">
    <location>
        <begin position="517"/>
        <end position="628"/>
    </location>
</feature>
<evidence type="ECO:0000256" key="8">
    <source>
        <dbReference type="ARBA" id="ARBA00022837"/>
    </source>
</evidence>
<keyword evidence="10 12" id="KW-0326">Glycosidase</keyword>
<evidence type="ECO:0000256" key="9">
    <source>
        <dbReference type="ARBA" id="ARBA00023277"/>
    </source>
</evidence>
<dbReference type="InterPro" id="IPR006048">
    <property type="entry name" value="A-amylase/branching_C"/>
</dbReference>
<dbReference type="Pfam" id="PF00686">
    <property type="entry name" value="CBM_20"/>
    <property type="match status" value="1"/>
</dbReference>
<keyword evidence="13" id="KW-0732">Signal</keyword>
<dbReference type="EMBL" id="CP133720">
    <property type="protein sequence ID" value="WMW79691.1"/>
    <property type="molecule type" value="Genomic_DNA"/>
</dbReference>
<comment type="similarity">
    <text evidence="3 11">Belongs to the glycosyl hydrolase 13 family.</text>
</comment>
<dbReference type="InterPro" id="IPR002044">
    <property type="entry name" value="CBM20"/>
</dbReference>
<evidence type="ECO:0000256" key="7">
    <source>
        <dbReference type="ARBA" id="ARBA00022801"/>
    </source>
</evidence>
<dbReference type="SMART" id="SM00632">
    <property type="entry name" value="Aamy_C"/>
    <property type="match status" value="1"/>
</dbReference>
<comment type="catalytic activity">
    <reaction evidence="1 12">
        <text>Endohydrolysis of (1-&gt;4)-alpha-D-glucosidic linkages in polysaccharides containing three or more (1-&gt;4)-alpha-linked D-glucose units.</text>
        <dbReference type="EC" id="3.2.1.1"/>
    </reaction>
</comment>
<feature type="chain" id="PRO_5045662810" description="Alpha-amylase" evidence="13">
    <location>
        <begin position="34"/>
        <end position="628"/>
    </location>
</feature>
<dbReference type="InterPro" id="IPR017853">
    <property type="entry name" value="GH"/>
</dbReference>
<evidence type="ECO:0000256" key="6">
    <source>
        <dbReference type="ARBA" id="ARBA00022723"/>
    </source>
</evidence>
<dbReference type="Proteomes" id="UP001181355">
    <property type="component" value="Chromosome"/>
</dbReference>
<dbReference type="PRINTS" id="PR00110">
    <property type="entry name" value="ALPHAAMYLASE"/>
</dbReference>
<reference evidence="15" key="1">
    <citation type="submission" date="2023-09" db="EMBL/GenBank/DDBJ databases">
        <title>Undibacterium sp. 20NA77.5 isolated from freshwater.</title>
        <authorList>
            <person name="Le V."/>
            <person name="Ko S.-R."/>
            <person name="Ahn C.-Y."/>
            <person name="Oh H.-M."/>
        </authorList>
    </citation>
    <scope>NUCLEOTIDE SEQUENCE</scope>
    <source>
        <strain evidence="15">20NA77.5</strain>
    </source>
</reference>
<dbReference type="Pfam" id="PF00128">
    <property type="entry name" value="Alpha-amylase"/>
    <property type="match status" value="1"/>
</dbReference>
<evidence type="ECO:0000256" key="2">
    <source>
        <dbReference type="ARBA" id="ARBA00001913"/>
    </source>
</evidence>
<evidence type="ECO:0000259" key="14">
    <source>
        <dbReference type="PROSITE" id="PS51166"/>
    </source>
</evidence>
<proteinExistence type="inferred from homology"/>
<evidence type="ECO:0000256" key="12">
    <source>
        <dbReference type="RuleBase" id="RU361134"/>
    </source>
</evidence>
<organism evidence="15 16">
    <name type="scientific">Undibacterium cyanobacteriorum</name>
    <dbReference type="NCBI Taxonomy" id="3073561"/>
    <lineage>
        <taxon>Bacteria</taxon>
        <taxon>Pseudomonadati</taxon>
        <taxon>Pseudomonadota</taxon>
        <taxon>Betaproteobacteria</taxon>
        <taxon>Burkholderiales</taxon>
        <taxon>Oxalobacteraceae</taxon>
        <taxon>Undibacterium</taxon>
    </lineage>
</organism>
<feature type="signal peptide" evidence="13">
    <location>
        <begin position="1"/>
        <end position="33"/>
    </location>
</feature>
<dbReference type="EC" id="3.2.1.1" evidence="4 12"/>
<dbReference type="PROSITE" id="PS51166">
    <property type="entry name" value="CBM20"/>
    <property type="match status" value="1"/>
</dbReference>
<name>A0ABY9RHW0_9BURK</name>
<dbReference type="GO" id="GO:0016787">
    <property type="term" value="F:hydrolase activity"/>
    <property type="evidence" value="ECO:0007669"/>
    <property type="project" value="UniProtKB-KW"/>
</dbReference>